<dbReference type="AlphaFoldDB" id="A0A0X3BLD6"/>
<keyword evidence="2" id="KW-1133">Transmembrane helix</keyword>
<dbReference type="KEGG" id="mema:MMAB1_1516"/>
<gene>
    <name evidence="3" type="ORF">MMAB1_1516</name>
</gene>
<evidence type="ECO:0000256" key="1">
    <source>
        <dbReference type="SAM" id="MobiDB-lite"/>
    </source>
</evidence>
<evidence type="ECO:0000313" key="3">
    <source>
        <dbReference type="EMBL" id="CVK32729.1"/>
    </source>
</evidence>
<accession>A0A0X3BLD6</accession>
<evidence type="ECO:0000256" key="2">
    <source>
        <dbReference type="SAM" id="Phobius"/>
    </source>
</evidence>
<feature type="compositionally biased region" description="Low complexity" evidence="1">
    <location>
        <begin position="1"/>
        <end position="15"/>
    </location>
</feature>
<reference evidence="3 4" key="1">
    <citation type="submission" date="2016-01" db="EMBL/GenBank/DDBJ databases">
        <authorList>
            <person name="Manzoor S."/>
        </authorList>
    </citation>
    <scope>NUCLEOTIDE SEQUENCE [LARGE SCALE GENOMIC DNA]</scope>
    <source>
        <strain evidence="3">Methanoculleus sp MAB1</strain>
    </source>
</reference>
<feature type="region of interest" description="Disordered" evidence="1">
    <location>
        <begin position="1"/>
        <end position="31"/>
    </location>
</feature>
<dbReference type="EMBL" id="LT158599">
    <property type="protein sequence ID" value="CVK32729.1"/>
    <property type="molecule type" value="Genomic_DNA"/>
</dbReference>
<proteinExistence type="predicted"/>
<evidence type="ECO:0000313" key="4">
    <source>
        <dbReference type="Proteomes" id="UP000069850"/>
    </source>
</evidence>
<dbReference type="Proteomes" id="UP000069850">
    <property type="component" value="Chromosome 1"/>
</dbReference>
<sequence>MGAAVGARASAAHSVTPSTAAGKEAREVVRQAEPVETGALDAGRGAEAISRRGNASRSAIVSAFLLELYRSCANMRGLFLVIVFIGPWILGNLFIGGGP</sequence>
<feature type="transmembrane region" description="Helical" evidence="2">
    <location>
        <begin position="77"/>
        <end position="95"/>
    </location>
</feature>
<protein>
    <submittedName>
        <fullName evidence="3">Uncharacterized protein</fullName>
    </submittedName>
</protein>
<organism evidence="3 4">
    <name type="scientific">Methanoculleus bourgensis</name>
    <dbReference type="NCBI Taxonomy" id="83986"/>
    <lineage>
        <taxon>Archaea</taxon>
        <taxon>Methanobacteriati</taxon>
        <taxon>Methanobacteriota</taxon>
        <taxon>Stenosarchaea group</taxon>
        <taxon>Methanomicrobia</taxon>
        <taxon>Methanomicrobiales</taxon>
        <taxon>Methanomicrobiaceae</taxon>
        <taxon>Methanoculleus</taxon>
    </lineage>
</organism>
<name>A0A0X3BLD6_9EURY</name>
<keyword evidence="2" id="KW-0472">Membrane</keyword>
<keyword evidence="2" id="KW-0812">Transmembrane</keyword>